<proteinExistence type="predicted"/>
<accession>A0A3B0Z6V9</accession>
<organism evidence="1">
    <name type="scientific">hydrothermal vent metagenome</name>
    <dbReference type="NCBI Taxonomy" id="652676"/>
    <lineage>
        <taxon>unclassified sequences</taxon>
        <taxon>metagenomes</taxon>
        <taxon>ecological metagenomes</taxon>
    </lineage>
</organism>
<gene>
    <name evidence="1" type="ORF">MNBD_GAMMA16-411</name>
</gene>
<dbReference type="InterPro" id="IPR011048">
    <property type="entry name" value="Haem_d1_sf"/>
</dbReference>
<dbReference type="SUPFAM" id="SSF51004">
    <property type="entry name" value="C-terminal (heme d1) domain of cytochrome cd1-nitrite reductase"/>
    <property type="match status" value="1"/>
</dbReference>
<evidence type="ECO:0000313" key="1">
    <source>
        <dbReference type="EMBL" id="VAW83302.1"/>
    </source>
</evidence>
<dbReference type="Gene3D" id="2.130.10.10">
    <property type="entry name" value="YVTN repeat-like/Quinoprotein amine dehydrogenase"/>
    <property type="match status" value="1"/>
</dbReference>
<dbReference type="PANTHER" id="PTHR47197:SF3">
    <property type="entry name" value="DIHYDRO-HEME D1 DEHYDROGENASE"/>
    <property type="match status" value="1"/>
</dbReference>
<dbReference type="PANTHER" id="PTHR47197">
    <property type="entry name" value="PROTEIN NIRF"/>
    <property type="match status" value="1"/>
</dbReference>
<dbReference type="EMBL" id="UOFO01000003">
    <property type="protein sequence ID" value="VAW83302.1"/>
    <property type="molecule type" value="Genomic_DNA"/>
</dbReference>
<sequence>MNENRQKCISDFTLAYYSSDRKTGSLQIVSRKNNETKITELERLPETDLKKALKPILIGVTENHQVITLNPETKKIKLSSQFPCDAFAAHNYSDPTSQNDWLMNDGDKETGNDTLNCAQGGSSVTVIEGRNSSNAKYLETICVGRGHHQANFSHPSDAMPHVPRQAYISNLTDGTVSVIGNDPKQQNSFLKVIATIDLCEPEKEDQAKQTIPNNAFPHGLVYSKVSGKAYNLNNGYGTIAVIDPVTHEIKERIPFKGHSNLFITPDGRYIIGRGADRKNDAQHVVAKLTVFDVKTHTILDSLTLKDVYISKYYFNPEGTRLFLTTSSSGNDEQQANLKTDALLIFDLDKLPNLSMLDELRLGSSSGSLTFVKNAEGTSTVFSSNSKDGKLIVIDADKPEIIETIDVCQPISHSRTWAIS</sequence>
<protein>
    <submittedName>
        <fullName evidence="1">Uncharacterized protein</fullName>
    </submittedName>
</protein>
<dbReference type="InterPro" id="IPR015943">
    <property type="entry name" value="WD40/YVTN_repeat-like_dom_sf"/>
</dbReference>
<name>A0A3B0Z6V9_9ZZZZ</name>
<dbReference type="AlphaFoldDB" id="A0A3B0Z6V9"/>
<reference evidence="1" key="1">
    <citation type="submission" date="2018-06" db="EMBL/GenBank/DDBJ databases">
        <authorList>
            <person name="Zhirakovskaya E."/>
        </authorList>
    </citation>
    <scope>NUCLEOTIDE SEQUENCE</scope>
</reference>
<dbReference type="InterPro" id="IPR051200">
    <property type="entry name" value="Host-pathogen_enzymatic-act"/>
</dbReference>